<keyword evidence="23" id="KW-1185">Reference proteome</keyword>
<dbReference type="EC" id="2.4.99.28" evidence="17"/>
<evidence type="ECO:0000256" key="3">
    <source>
        <dbReference type="ARBA" id="ARBA00007090"/>
    </source>
</evidence>
<dbReference type="STRING" id="96561.Dole_0135"/>
<dbReference type="KEGG" id="dol:Dole_0135"/>
<evidence type="ECO:0000256" key="17">
    <source>
        <dbReference type="ARBA" id="ARBA00044770"/>
    </source>
</evidence>
<evidence type="ECO:0000256" key="16">
    <source>
        <dbReference type="ARBA" id="ARBA00023316"/>
    </source>
</evidence>
<sequence length="646" mass="69795">MLKSRWPLLLVLVAGVLAGTAGGVFFAVVHDLPQIQALEDFSPSAITRVYSAEGGLIAELFAEKRDPVAFEQVPPWIIAALVATEDNAFFRHRGLDLKGIARAVIKDILTLDFRQGGSTLTQQLAKTLFLTSEKSLMRKLKEAVLAFQLERRYTKNEILELYLNQVYFGSGAYGIKSAARIFFNKPVEALSLAECALIAGMPKAPSRYSPLVNPDLALWRRNIVLGQMKKNGQISEAEYHQAAGEPLVPATITPPVARPDYFIEYIRGDLENAVGVQQLYRAGLSVHTTLSLPLQAAAREAVAMGIKALEERMAEKGLTEPPQAALVAMDVATGGVLAMVGGRDFQASPFNRAVSARRQPGSAFKPILYACALDHGFTQATTVLNTPAVFPGAKKDDTWQPENFSKDYSSEMTVREALVHSKNIPAVRVIHQLGPAPVAGFAAKLGISSPLSPYLSLALGTSEVSLMELTAAYAVFPRLGKRIQPYGVTRVIDAHNRVLWQASPLSQIVMPAENAAIVADMLRGVVLDGTGRAARNLPCPVAGKTGTTDTYKDALFVGFSQDIAAGVWVGTDRHTTLGAGETGAQAALPIWKQFMEKTFDTRPCQGFDVPDGMVRVRVNPMTGKRAGVNEEGQTMLFTPGTEPLQP</sequence>
<evidence type="ECO:0000256" key="4">
    <source>
        <dbReference type="ARBA" id="ARBA00007739"/>
    </source>
</evidence>
<keyword evidence="14" id="KW-0472">Membrane</keyword>
<dbReference type="NCBIfam" id="TIGR02074">
    <property type="entry name" value="PBP_1a_fam"/>
    <property type="match status" value="1"/>
</dbReference>
<keyword evidence="15" id="KW-0511">Multifunctional enzyme</keyword>
<dbReference type="SUPFAM" id="SSF53955">
    <property type="entry name" value="Lysozyme-like"/>
    <property type="match status" value="1"/>
</dbReference>
<evidence type="ECO:0000256" key="8">
    <source>
        <dbReference type="ARBA" id="ARBA00022679"/>
    </source>
</evidence>
<evidence type="ECO:0000313" key="22">
    <source>
        <dbReference type="EMBL" id="ABW65945.1"/>
    </source>
</evidence>
<keyword evidence="8 22" id="KW-0808">Transferase</keyword>
<proteinExistence type="inferred from homology"/>
<comment type="pathway">
    <text evidence="19">Glycan biosynthesis.</text>
</comment>
<evidence type="ECO:0000259" key="20">
    <source>
        <dbReference type="Pfam" id="PF00905"/>
    </source>
</evidence>
<dbReference type="InterPro" id="IPR001460">
    <property type="entry name" value="PCN-bd_Tpept"/>
</dbReference>
<dbReference type="CAZy" id="GT51">
    <property type="family name" value="Glycosyltransferase Family 51"/>
</dbReference>
<evidence type="ECO:0000256" key="10">
    <source>
        <dbReference type="ARBA" id="ARBA00022801"/>
    </source>
</evidence>
<dbReference type="AlphaFoldDB" id="A8ZSN2"/>
<dbReference type="RefSeq" id="WP_012173564.1">
    <property type="nucleotide sequence ID" value="NC_009943.1"/>
</dbReference>
<dbReference type="InterPro" id="IPR023346">
    <property type="entry name" value="Lysozyme-like_dom_sf"/>
</dbReference>
<dbReference type="UniPathway" id="UPA00219"/>
<dbReference type="GO" id="GO:0071555">
    <property type="term" value="P:cell wall organization"/>
    <property type="evidence" value="ECO:0007669"/>
    <property type="project" value="UniProtKB-KW"/>
</dbReference>
<dbReference type="eggNOG" id="COG0744">
    <property type="taxonomic scope" value="Bacteria"/>
</dbReference>
<protein>
    <recommendedName>
        <fullName evidence="17">peptidoglycan glycosyltransferase</fullName>
        <ecNumber evidence="17">2.4.99.28</ecNumber>
    </recommendedName>
</protein>
<keyword evidence="13" id="KW-1133">Transmembrane helix</keyword>
<dbReference type="Gene3D" id="3.40.710.10">
    <property type="entry name" value="DD-peptidase/beta-lactamase superfamily"/>
    <property type="match status" value="1"/>
</dbReference>
<name>A8ZSN2_DESOH</name>
<evidence type="ECO:0000256" key="11">
    <source>
        <dbReference type="ARBA" id="ARBA00022960"/>
    </source>
</evidence>
<keyword evidence="10" id="KW-0378">Hydrolase</keyword>
<dbReference type="GO" id="GO:0008658">
    <property type="term" value="F:penicillin binding"/>
    <property type="evidence" value="ECO:0007669"/>
    <property type="project" value="InterPro"/>
</dbReference>
<evidence type="ECO:0000256" key="5">
    <source>
        <dbReference type="ARBA" id="ARBA00022645"/>
    </source>
</evidence>
<evidence type="ECO:0000256" key="18">
    <source>
        <dbReference type="ARBA" id="ARBA00049902"/>
    </source>
</evidence>
<dbReference type="PANTHER" id="PTHR32282">
    <property type="entry name" value="BINDING PROTEIN TRANSPEPTIDASE, PUTATIVE-RELATED"/>
    <property type="match status" value="1"/>
</dbReference>
<feature type="domain" description="Glycosyl transferase family 51" evidence="21">
    <location>
        <begin position="56"/>
        <end position="229"/>
    </location>
</feature>
<reference evidence="22 23" key="1">
    <citation type="submission" date="2007-10" db="EMBL/GenBank/DDBJ databases">
        <title>Complete sequence of Desulfococcus oleovorans Hxd3.</title>
        <authorList>
            <consortium name="US DOE Joint Genome Institute"/>
            <person name="Copeland A."/>
            <person name="Lucas S."/>
            <person name="Lapidus A."/>
            <person name="Barry K."/>
            <person name="Glavina del Rio T."/>
            <person name="Dalin E."/>
            <person name="Tice H."/>
            <person name="Pitluck S."/>
            <person name="Kiss H."/>
            <person name="Brettin T."/>
            <person name="Bruce D."/>
            <person name="Detter J.C."/>
            <person name="Han C."/>
            <person name="Schmutz J."/>
            <person name="Larimer F."/>
            <person name="Land M."/>
            <person name="Hauser L."/>
            <person name="Kyrpides N."/>
            <person name="Kim E."/>
            <person name="Wawrik B."/>
            <person name="Richardson P."/>
        </authorList>
    </citation>
    <scope>NUCLEOTIDE SEQUENCE [LARGE SCALE GENOMIC DNA]</scope>
    <source>
        <strain evidence="23">DSM 6200 / JCM 39069 / Hxd3</strain>
    </source>
</reference>
<accession>A8ZSN2</accession>
<keyword evidence="5" id="KW-0121">Carboxypeptidase</keyword>
<dbReference type="OrthoDB" id="9766909at2"/>
<dbReference type="GO" id="GO:0006508">
    <property type="term" value="P:proteolysis"/>
    <property type="evidence" value="ECO:0007669"/>
    <property type="project" value="UniProtKB-KW"/>
</dbReference>
<dbReference type="Pfam" id="PF00912">
    <property type="entry name" value="Transgly"/>
    <property type="match status" value="1"/>
</dbReference>
<dbReference type="GO" id="GO:0030288">
    <property type="term" value="C:outer membrane-bounded periplasmic space"/>
    <property type="evidence" value="ECO:0007669"/>
    <property type="project" value="TreeGrafter"/>
</dbReference>
<comment type="pathway">
    <text evidence="2">Cell wall biogenesis; peptidoglycan biosynthesis.</text>
</comment>
<dbReference type="Proteomes" id="UP000008561">
    <property type="component" value="Chromosome"/>
</dbReference>
<dbReference type="FunFam" id="1.10.3810.10:FF:000003">
    <property type="entry name" value="Penicillin-binding protein 1a"/>
    <property type="match status" value="1"/>
</dbReference>
<evidence type="ECO:0000256" key="7">
    <source>
        <dbReference type="ARBA" id="ARBA00022676"/>
    </source>
</evidence>
<keyword evidence="11" id="KW-0133">Cell shape</keyword>
<evidence type="ECO:0000256" key="13">
    <source>
        <dbReference type="ARBA" id="ARBA00022989"/>
    </source>
</evidence>
<evidence type="ECO:0000256" key="15">
    <source>
        <dbReference type="ARBA" id="ARBA00023268"/>
    </source>
</evidence>
<keyword evidence="9" id="KW-0812">Transmembrane</keyword>
<evidence type="ECO:0000256" key="2">
    <source>
        <dbReference type="ARBA" id="ARBA00004752"/>
    </source>
</evidence>
<dbReference type="GO" id="GO:0008360">
    <property type="term" value="P:regulation of cell shape"/>
    <property type="evidence" value="ECO:0007669"/>
    <property type="project" value="UniProtKB-KW"/>
</dbReference>
<keyword evidence="6" id="KW-0645">Protease</keyword>
<evidence type="ECO:0000256" key="19">
    <source>
        <dbReference type="ARBA" id="ARBA00060592"/>
    </source>
</evidence>
<dbReference type="EMBL" id="CP000859">
    <property type="protein sequence ID" value="ABW65945.1"/>
    <property type="molecule type" value="Genomic_DNA"/>
</dbReference>
<dbReference type="InterPro" id="IPR036950">
    <property type="entry name" value="PBP_transglycosylase"/>
</dbReference>
<keyword evidence="12" id="KW-0573">Peptidoglycan synthesis</keyword>
<comment type="subcellular location">
    <subcellularLocation>
        <location evidence="1">Membrane</location>
    </subcellularLocation>
</comment>
<evidence type="ECO:0000313" key="23">
    <source>
        <dbReference type="Proteomes" id="UP000008561"/>
    </source>
</evidence>
<keyword evidence="7 22" id="KW-0328">Glycosyltransferase</keyword>
<dbReference type="HOGENOM" id="CLU_006354_2_4_7"/>
<evidence type="ECO:0000256" key="9">
    <source>
        <dbReference type="ARBA" id="ARBA00022692"/>
    </source>
</evidence>
<gene>
    <name evidence="22" type="ordered locus">Dole_0135</name>
</gene>
<comment type="similarity">
    <text evidence="3">In the C-terminal section; belongs to the transpeptidase family.</text>
</comment>
<evidence type="ECO:0000256" key="14">
    <source>
        <dbReference type="ARBA" id="ARBA00023136"/>
    </source>
</evidence>
<comment type="catalytic activity">
    <reaction evidence="18">
        <text>[GlcNAc-(1-&gt;4)-Mur2Ac(oyl-L-Ala-gamma-D-Glu-L-Lys-D-Ala-D-Ala)](n)-di-trans,octa-cis-undecaprenyl diphosphate + beta-D-GlcNAc-(1-&gt;4)-Mur2Ac(oyl-L-Ala-gamma-D-Glu-L-Lys-D-Ala-D-Ala)-di-trans,octa-cis-undecaprenyl diphosphate = [GlcNAc-(1-&gt;4)-Mur2Ac(oyl-L-Ala-gamma-D-Glu-L-Lys-D-Ala-D-Ala)](n+1)-di-trans,octa-cis-undecaprenyl diphosphate + di-trans,octa-cis-undecaprenyl diphosphate + H(+)</text>
        <dbReference type="Rhea" id="RHEA:23708"/>
        <dbReference type="Rhea" id="RHEA-COMP:9602"/>
        <dbReference type="Rhea" id="RHEA-COMP:9603"/>
        <dbReference type="ChEBI" id="CHEBI:15378"/>
        <dbReference type="ChEBI" id="CHEBI:58405"/>
        <dbReference type="ChEBI" id="CHEBI:60033"/>
        <dbReference type="ChEBI" id="CHEBI:78435"/>
        <dbReference type="EC" id="2.4.99.28"/>
    </reaction>
</comment>
<evidence type="ECO:0000256" key="12">
    <source>
        <dbReference type="ARBA" id="ARBA00022984"/>
    </source>
</evidence>
<comment type="similarity">
    <text evidence="4">In the N-terminal section; belongs to the glycosyltransferase 51 family.</text>
</comment>
<dbReference type="Gene3D" id="1.10.3810.10">
    <property type="entry name" value="Biosynthetic peptidoglycan transglycosylase-like"/>
    <property type="match status" value="1"/>
</dbReference>
<keyword evidence="16" id="KW-0961">Cell wall biogenesis/degradation</keyword>
<dbReference type="InterPro" id="IPR012338">
    <property type="entry name" value="Beta-lactam/transpept-like"/>
</dbReference>
<dbReference type="GO" id="GO:0008955">
    <property type="term" value="F:peptidoglycan glycosyltransferase activity"/>
    <property type="evidence" value="ECO:0007669"/>
    <property type="project" value="UniProtKB-EC"/>
</dbReference>
<evidence type="ECO:0000256" key="1">
    <source>
        <dbReference type="ARBA" id="ARBA00004370"/>
    </source>
</evidence>
<dbReference type="InterPro" id="IPR050396">
    <property type="entry name" value="Glycosyltr_51/Transpeptidase"/>
</dbReference>
<evidence type="ECO:0000256" key="6">
    <source>
        <dbReference type="ARBA" id="ARBA00022670"/>
    </source>
</evidence>
<organism evidence="22 23">
    <name type="scientific">Desulfosudis oleivorans (strain DSM 6200 / JCM 39069 / Hxd3)</name>
    <name type="common">Desulfococcus oleovorans</name>
    <dbReference type="NCBI Taxonomy" id="96561"/>
    <lineage>
        <taxon>Bacteria</taxon>
        <taxon>Pseudomonadati</taxon>
        <taxon>Thermodesulfobacteriota</taxon>
        <taxon>Desulfobacteria</taxon>
        <taxon>Desulfobacterales</taxon>
        <taxon>Desulfosudaceae</taxon>
        <taxon>Desulfosudis</taxon>
    </lineage>
</organism>
<dbReference type="SUPFAM" id="SSF56601">
    <property type="entry name" value="beta-lactamase/transpeptidase-like"/>
    <property type="match status" value="1"/>
</dbReference>
<dbReference type="Pfam" id="PF00905">
    <property type="entry name" value="Transpeptidase"/>
    <property type="match status" value="1"/>
</dbReference>
<feature type="domain" description="Penicillin-binding protein transpeptidase" evidence="20">
    <location>
        <begin position="325"/>
        <end position="595"/>
    </location>
</feature>
<dbReference type="InterPro" id="IPR001264">
    <property type="entry name" value="Glyco_trans_51"/>
</dbReference>
<dbReference type="PANTHER" id="PTHR32282:SF33">
    <property type="entry name" value="PEPTIDOGLYCAN GLYCOSYLTRANSFERASE"/>
    <property type="match status" value="1"/>
</dbReference>
<evidence type="ECO:0000259" key="21">
    <source>
        <dbReference type="Pfam" id="PF00912"/>
    </source>
</evidence>
<dbReference type="GO" id="GO:0016020">
    <property type="term" value="C:membrane"/>
    <property type="evidence" value="ECO:0007669"/>
    <property type="project" value="UniProtKB-SubCell"/>
</dbReference>
<dbReference type="GO" id="GO:0009252">
    <property type="term" value="P:peptidoglycan biosynthetic process"/>
    <property type="evidence" value="ECO:0007669"/>
    <property type="project" value="UniProtKB-UniPathway"/>
</dbReference>
<dbReference type="GO" id="GO:0004180">
    <property type="term" value="F:carboxypeptidase activity"/>
    <property type="evidence" value="ECO:0007669"/>
    <property type="project" value="UniProtKB-KW"/>
</dbReference>